<dbReference type="InterPro" id="IPR004087">
    <property type="entry name" value="KH_dom"/>
</dbReference>
<organism evidence="5 6">
    <name type="scientific">Echria macrotheca</name>
    <dbReference type="NCBI Taxonomy" id="438768"/>
    <lineage>
        <taxon>Eukaryota</taxon>
        <taxon>Fungi</taxon>
        <taxon>Dikarya</taxon>
        <taxon>Ascomycota</taxon>
        <taxon>Pezizomycotina</taxon>
        <taxon>Sordariomycetes</taxon>
        <taxon>Sordariomycetidae</taxon>
        <taxon>Sordariales</taxon>
        <taxon>Schizotheciaceae</taxon>
        <taxon>Echria</taxon>
    </lineage>
</organism>
<accession>A0AAJ0F5H8</accession>
<dbReference type="PROSITE" id="PS50084">
    <property type="entry name" value="KH_TYPE_1"/>
    <property type="match status" value="1"/>
</dbReference>
<keyword evidence="6" id="KW-1185">Reference proteome</keyword>
<evidence type="ECO:0000313" key="5">
    <source>
        <dbReference type="EMBL" id="KAK1755756.1"/>
    </source>
</evidence>
<dbReference type="AlphaFoldDB" id="A0AAJ0F5H8"/>
<dbReference type="GO" id="GO:0005737">
    <property type="term" value="C:cytoplasm"/>
    <property type="evidence" value="ECO:0007669"/>
    <property type="project" value="TreeGrafter"/>
</dbReference>
<name>A0AAJ0F5H8_9PEZI</name>
<feature type="compositionally biased region" description="Polar residues" evidence="3">
    <location>
        <begin position="953"/>
        <end position="970"/>
    </location>
</feature>
<dbReference type="InterPro" id="IPR004088">
    <property type="entry name" value="KH_dom_type_1"/>
</dbReference>
<dbReference type="EMBL" id="MU839833">
    <property type="protein sequence ID" value="KAK1755756.1"/>
    <property type="molecule type" value="Genomic_DNA"/>
</dbReference>
<feature type="domain" description="K Homology" evidence="4">
    <location>
        <begin position="640"/>
        <end position="707"/>
    </location>
</feature>
<dbReference type="Proteomes" id="UP001239445">
    <property type="component" value="Unassembled WGS sequence"/>
</dbReference>
<dbReference type="PANTHER" id="PTHR10627">
    <property type="entry name" value="SCP160"/>
    <property type="match status" value="1"/>
</dbReference>
<evidence type="ECO:0000313" key="6">
    <source>
        <dbReference type="Proteomes" id="UP001239445"/>
    </source>
</evidence>
<evidence type="ECO:0000256" key="3">
    <source>
        <dbReference type="SAM" id="MobiDB-lite"/>
    </source>
</evidence>
<dbReference type="SUPFAM" id="SSF54791">
    <property type="entry name" value="Eukaryotic type KH-domain (KH-domain type I)"/>
    <property type="match status" value="3"/>
</dbReference>
<reference evidence="5" key="1">
    <citation type="submission" date="2023-06" db="EMBL/GenBank/DDBJ databases">
        <title>Genome-scale phylogeny and comparative genomics of the fungal order Sordariales.</title>
        <authorList>
            <consortium name="Lawrence Berkeley National Laboratory"/>
            <person name="Hensen N."/>
            <person name="Bonometti L."/>
            <person name="Westerberg I."/>
            <person name="Brannstrom I.O."/>
            <person name="Guillou S."/>
            <person name="Cros-Aarteil S."/>
            <person name="Calhoun S."/>
            <person name="Haridas S."/>
            <person name="Kuo A."/>
            <person name="Mondo S."/>
            <person name="Pangilinan J."/>
            <person name="Riley R."/>
            <person name="Labutti K."/>
            <person name="Andreopoulos B."/>
            <person name="Lipzen A."/>
            <person name="Chen C."/>
            <person name="Yanf M."/>
            <person name="Daum C."/>
            <person name="Ng V."/>
            <person name="Clum A."/>
            <person name="Steindorff A."/>
            <person name="Ohm R."/>
            <person name="Martin F."/>
            <person name="Silar P."/>
            <person name="Natvig D."/>
            <person name="Lalanne C."/>
            <person name="Gautier V."/>
            <person name="Ament-Velasquez S.L."/>
            <person name="Kruys A."/>
            <person name="Hutchinson M.I."/>
            <person name="Powell A.J."/>
            <person name="Barry K."/>
            <person name="Miller A.N."/>
            <person name="Grigoriev I.V."/>
            <person name="Debuchy R."/>
            <person name="Gladieux P."/>
            <person name="Thoren M.H."/>
            <person name="Johannesson H."/>
        </authorList>
    </citation>
    <scope>NUCLEOTIDE SEQUENCE</scope>
    <source>
        <strain evidence="5">PSN4</strain>
    </source>
</reference>
<protein>
    <submittedName>
        <fullName evidence="5">KH domain-containing protein</fullName>
    </submittedName>
</protein>
<dbReference type="Pfam" id="PF24563">
    <property type="entry name" value="KH_Mug60-KHD4"/>
    <property type="match status" value="1"/>
</dbReference>
<dbReference type="CDD" id="cd22453">
    <property type="entry name" value="KH-I_MUG60_like"/>
    <property type="match status" value="1"/>
</dbReference>
<dbReference type="CDD" id="cd00105">
    <property type="entry name" value="KH-I"/>
    <property type="match status" value="1"/>
</dbReference>
<dbReference type="GO" id="GO:0003729">
    <property type="term" value="F:mRNA binding"/>
    <property type="evidence" value="ECO:0007669"/>
    <property type="project" value="TreeGrafter"/>
</dbReference>
<dbReference type="SMART" id="SM00322">
    <property type="entry name" value="KH"/>
    <property type="match status" value="4"/>
</dbReference>
<comment type="caution">
    <text evidence="5">The sequence shown here is derived from an EMBL/GenBank/DDBJ whole genome shotgun (WGS) entry which is preliminary data.</text>
</comment>
<dbReference type="InterPro" id="IPR036612">
    <property type="entry name" value="KH_dom_type_1_sf"/>
</dbReference>
<evidence type="ECO:0000259" key="4">
    <source>
        <dbReference type="SMART" id="SM00322"/>
    </source>
</evidence>
<feature type="domain" description="K Homology" evidence="4">
    <location>
        <begin position="553"/>
        <end position="635"/>
    </location>
</feature>
<gene>
    <name evidence="5" type="ORF">QBC47DRAFT_299558</name>
</gene>
<feature type="region of interest" description="Disordered" evidence="3">
    <location>
        <begin position="902"/>
        <end position="981"/>
    </location>
</feature>
<evidence type="ECO:0000256" key="2">
    <source>
        <dbReference type="PROSITE-ProRule" id="PRU00117"/>
    </source>
</evidence>
<keyword evidence="2" id="KW-0694">RNA-binding</keyword>
<dbReference type="PANTHER" id="PTHR10627:SF76">
    <property type="entry name" value="KH DOMAIN-CONTAINING PROTEIN YLL032C"/>
    <property type="match status" value="1"/>
</dbReference>
<keyword evidence="1" id="KW-0677">Repeat</keyword>
<dbReference type="InterPro" id="IPR056553">
    <property type="entry name" value="KH_Mug60-KHD4"/>
</dbReference>
<dbReference type="Gene3D" id="3.30.1370.10">
    <property type="entry name" value="K Homology domain, type 1"/>
    <property type="match status" value="3"/>
</dbReference>
<feature type="domain" description="K Homology" evidence="4">
    <location>
        <begin position="245"/>
        <end position="342"/>
    </location>
</feature>
<feature type="domain" description="K Homology" evidence="4">
    <location>
        <begin position="485"/>
        <end position="543"/>
    </location>
</feature>
<sequence>MNKLTNMRHWQERMSPNFGMGRSAMGMPVPNPHHKVAPQGAPPNAVPQMPEAPIQYSFNVPFASDLAGPDTEDILHATTDAVLRWTHPGDAPDDVPVYKLPIHTQNLAQLRELCREITHHSEGQVDATAISTTPKNARGQVTTVCLSGVADLVYKARETILNRTPFSLRCATIDVDGNLVSNLREGVLKKSVTDFLDEMSAFCGVDIFLLGPKPTPMVDGLSGDVELRMDQRWRIAIYGDALSAEHAKTRVLIHIDQLLQRIVDAANVDFTVQQLICGRNRKNIKLIESTTGTAIYFPSPFSNAYGYRPQQAHPRDVSQVFITGESPQAIEQAKFKLHESVMRTRVYVKDIQIPRPKIDSILLTRMDKVRKIVEANGTCIMFSPLGSRHELVRIQGGENLHVERTARELMVLVGQFYTATWWFTSPDRQSPGLNEARTMLRDICANSNADVSFDKLGFTITGSDEAVKEALNVISQIKYAYTGQYQIRVKIELANEHKEFVSGKKNGKINKIMGQSNVQIMFDNFGEYNFNIEVQAQLYDSIKQGLSLVEQEMPASISFHVPDQYHKRIIGIGGQHIQRIMKKHSVFVKFSNAMDRGGMGREDDDSRVDNVVCRTPARNAQSLELVKSEILEMVDRADSEFTSQIVNVDRLYHRQLLTRLTELDELERKWNCKIVFPSTEQASDEVTITGPQWQVPLCVDEFLGMVPDKHEIVYERTPALIKFLESPEFVQSIVPMLKTQYEAEVSVHENAEEQTEDGGPTVTLLWTFTRNNAGGLPDAVDFLQGKFATAGLEPVLVKGALQRPKPDAFEEAIQFFDAKLLQHAPAPVAVDSPTKPAFDEVARERVTLFERLRKPGSMSSISSFLDRRKNSSHNATASFFKGSSNVSKSSLISIESTRSFNADRSPWHDSGVNLPEDENQCPWPPSRHFGSNGSEHKLAVPHAGDMTPRHTARQSADSGRPSTSHSTNSGYPGPLSGPFRC</sequence>
<proteinExistence type="predicted"/>
<dbReference type="Pfam" id="PF00013">
    <property type="entry name" value="KH_1"/>
    <property type="match status" value="2"/>
</dbReference>
<evidence type="ECO:0000256" key="1">
    <source>
        <dbReference type="ARBA" id="ARBA00022737"/>
    </source>
</evidence>